<dbReference type="InterPro" id="IPR018936">
    <property type="entry name" value="PI3/4_kinase_CS"/>
</dbReference>
<evidence type="ECO:0000313" key="4">
    <source>
        <dbReference type="EMBL" id="GMH58265.1"/>
    </source>
</evidence>
<dbReference type="InterPro" id="IPR000403">
    <property type="entry name" value="PI3/4_kinase_cat_dom"/>
</dbReference>
<keyword evidence="1" id="KW-0808">Transferase</keyword>
<dbReference type="Gene3D" id="1.10.1070.11">
    <property type="entry name" value="Phosphatidylinositol 3-/4-kinase, catalytic domain"/>
    <property type="match status" value="1"/>
</dbReference>
<feature type="domain" description="PI3K/PI4K catalytic" evidence="3">
    <location>
        <begin position="1"/>
        <end position="321"/>
    </location>
</feature>
<organism evidence="4 5">
    <name type="scientific">Triparma laevis f. inornata</name>
    <dbReference type="NCBI Taxonomy" id="1714386"/>
    <lineage>
        <taxon>Eukaryota</taxon>
        <taxon>Sar</taxon>
        <taxon>Stramenopiles</taxon>
        <taxon>Ochrophyta</taxon>
        <taxon>Bolidophyceae</taxon>
        <taxon>Parmales</taxon>
        <taxon>Triparmaceae</taxon>
        <taxon>Triparma</taxon>
    </lineage>
</organism>
<dbReference type="EMBL" id="BLQM01000063">
    <property type="protein sequence ID" value="GMH58265.1"/>
    <property type="molecule type" value="Genomic_DNA"/>
</dbReference>
<dbReference type="PROSITE" id="PS50290">
    <property type="entry name" value="PI3_4_KINASE_3"/>
    <property type="match status" value="1"/>
</dbReference>
<reference evidence="5" key="1">
    <citation type="journal article" date="2023" name="Commun. Biol.">
        <title>Genome analysis of Parmales, the sister group of diatoms, reveals the evolutionary specialization of diatoms from phago-mixotrophs to photoautotrophs.</title>
        <authorList>
            <person name="Ban H."/>
            <person name="Sato S."/>
            <person name="Yoshikawa S."/>
            <person name="Yamada K."/>
            <person name="Nakamura Y."/>
            <person name="Ichinomiya M."/>
            <person name="Sato N."/>
            <person name="Blanc-Mathieu R."/>
            <person name="Endo H."/>
            <person name="Kuwata A."/>
            <person name="Ogata H."/>
        </authorList>
    </citation>
    <scope>NUCLEOTIDE SEQUENCE [LARGE SCALE GENOMIC DNA]</scope>
</reference>
<sequence length="337" mass="38464">MLSLLQKIHDSLHPPSPPKKILLPDGGIVYQLYNPHPSFLLNFPLLHTSLSQIYPSILSLLPPPPTLTNSMIKQNSISELFPISLTLYFAFLLKNPLYLKSTYTSQILPNTSNILISLKPHHKTLKQILQNSTLSKFIEPDSHVTLIKTLAFTTVTSYILGLGDRHNENILLSSNGEGTNFTLTRTLHNARTYSNTSRYRARVIVVCNCDYEFCWGRDPKFYLPVRVFGEFYHYLRRSNLWNSFLESCGALFIDLRRKEDMIMGFIGLGGNWLNARVVKSENYFGEKEVRELRLRLFLDLNENLARSKIIKIVREAGEEGGSGFIVDTLHEIGGVFK</sequence>
<name>A0A9W7DY12_9STRA</name>
<protein>
    <recommendedName>
        <fullName evidence="3">PI3K/PI4K catalytic domain-containing protein</fullName>
    </recommendedName>
</protein>
<dbReference type="InterPro" id="IPR036940">
    <property type="entry name" value="PI3/4_kinase_cat_sf"/>
</dbReference>
<comment type="caution">
    <text evidence="4">The sequence shown here is derived from an EMBL/GenBank/DDBJ whole genome shotgun (WGS) entry which is preliminary data.</text>
</comment>
<dbReference type="Pfam" id="PF00454">
    <property type="entry name" value="PI3_PI4_kinase"/>
    <property type="match status" value="1"/>
</dbReference>
<gene>
    <name evidence="4" type="ORF">TL16_g02571</name>
</gene>
<accession>A0A9W7DY12</accession>
<dbReference type="GO" id="GO:0016301">
    <property type="term" value="F:kinase activity"/>
    <property type="evidence" value="ECO:0007669"/>
    <property type="project" value="UniProtKB-KW"/>
</dbReference>
<keyword evidence="2" id="KW-0418">Kinase</keyword>
<proteinExistence type="predicted"/>
<dbReference type="PROSITE" id="PS00916">
    <property type="entry name" value="PI3_4_KINASE_2"/>
    <property type="match status" value="1"/>
</dbReference>
<dbReference type="InterPro" id="IPR011009">
    <property type="entry name" value="Kinase-like_dom_sf"/>
</dbReference>
<evidence type="ECO:0000313" key="5">
    <source>
        <dbReference type="Proteomes" id="UP001162640"/>
    </source>
</evidence>
<dbReference type="Proteomes" id="UP001162640">
    <property type="component" value="Unassembled WGS sequence"/>
</dbReference>
<dbReference type="SUPFAM" id="SSF56112">
    <property type="entry name" value="Protein kinase-like (PK-like)"/>
    <property type="match status" value="1"/>
</dbReference>
<evidence type="ECO:0000259" key="3">
    <source>
        <dbReference type="PROSITE" id="PS50290"/>
    </source>
</evidence>
<evidence type="ECO:0000256" key="1">
    <source>
        <dbReference type="ARBA" id="ARBA00022679"/>
    </source>
</evidence>
<evidence type="ECO:0000256" key="2">
    <source>
        <dbReference type="ARBA" id="ARBA00022777"/>
    </source>
</evidence>
<dbReference type="AlphaFoldDB" id="A0A9W7DY12"/>